<sequence>MPRHFASQPSTMPNRKENRFQPYQLKRESMHSTNFDFSEPKRSKREHYSGPTSLRQRNHRGNDEISHSSRRRNSFNPHHNGHRSGRDSDIDWKKPWPRGETPSSVYQATPSERETDHWRSDGTEMRKYPRQDSLDDRPPSMPYLPGDTPFNRGVRSTDRYRPSNPRQDSLDDRPLSMPYLPGNTPFTRGVSDTDRYRPSNECRPQMKQERGTPFSTGVSWTTDRSANEALPQTEGGRNASRSQIEAELFAAELDKLIRESSALFDSEISRVSSSFHQSIDQVLSSDTNNAFDSQTQFHEAEPSQDRRLSSQSPSFSSGVGNGGGWCEKKWLSSQAACADVPWTYFNSTPSGSPNPTDQVTAPFSPSHASNTIRDPFGQISECALLGPSAFCSHSVSDFDGEVVAVAMPVSYTHDMDWARLRLKDFIEKYHGYGDELAAESSTSKKCKTPARAEEKLNIPKPLKKFRYESSRWWKKVVESKAQTWGSEDELWQSGSPVYRHVSLNLILYGGCHKVRYAADFRLFDILNNVSRSELRFLISVNIGNISLSAP</sequence>
<reference evidence="2" key="1">
    <citation type="submission" date="2021-07" db="EMBL/GenBank/DDBJ databases">
        <authorList>
            <person name="Durling M."/>
        </authorList>
    </citation>
    <scope>NUCLEOTIDE SEQUENCE</scope>
</reference>
<keyword evidence="3" id="KW-1185">Reference proteome</keyword>
<feature type="compositionally biased region" description="Basic and acidic residues" evidence="1">
    <location>
        <begin position="14"/>
        <end position="30"/>
    </location>
</feature>
<feature type="compositionally biased region" description="Basic and acidic residues" evidence="1">
    <location>
        <begin position="84"/>
        <end position="94"/>
    </location>
</feature>
<feature type="compositionally biased region" description="Basic and acidic residues" evidence="1">
    <location>
        <begin position="111"/>
        <end position="138"/>
    </location>
</feature>
<accession>A0A9N9L0L5</accession>
<feature type="compositionally biased region" description="Polar residues" evidence="1">
    <location>
        <begin position="213"/>
        <end position="224"/>
    </location>
</feature>
<feature type="compositionally biased region" description="Basic and acidic residues" evidence="1">
    <location>
        <begin position="191"/>
        <end position="210"/>
    </location>
</feature>
<comment type="caution">
    <text evidence="2">The sequence shown here is derived from an EMBL/GenBank/DDBJ whole genome shotgun (WGS) entry which is preliminary data.</text>
</comment>
<evidence type="ECO:0000313" key="3">
    <source>
        <dbReference type="Proteomes" id="UP000696280"/>
    </source>
</evidence>
<dbReference type="Proteomes" id="UP000696280">
    <property type="component" value="Unassembled WGS sequence"/>
</dbReference>
<feature type="compositionally biased region" description="Polar residues" evidence="1">
    <location>
        <begin position="101"/>
        <end position="110"/>
    </location>
</feature>
<evidence type="ECO:0000313" key="2">
    <source>
        <dbReference type="EMBL" id="CAG8957955.1"/>
    </source>
</evidence>
<feature type="region of interest" description="Disordered" evidence="1">
    <location>
        <begin position="1"/>
        <end position="240"/>
    </location>
</feature>
<dbReference type="AlphaFoldDB" id="A0A9N9L0L5"/>
<dbReference type="OrthoDB" id="3560833at2759"/>
<feature type="compositionally biased region" description="Basic residues" evidence="1">
    <location>
        <begin position="68"/>
        <end position="83"/>
    </location>
</feature>
<organism evidence="2 3">
    <name type="scientific">Hymenoscyphus fraxineus</name>
    <dbReference type="NCBI Taxonomy" id="746836"/>
    <lineage>
        <taxon>Eukaryota</taxon>
        <taxon>Fungi</taxon>
        <taxon>Dikarya</taxon>
        <taxon>Ascomycota</taxon>
        <taxon>Pezizomycotina</taxon>
        <taxon>Leotiomycetes</taxon>
        <taxon>Helotiales</taxon>
        <taxon>Helotiaceae</taxon>
        <taxon>Hymenoscyphus</taxon>
    </lineage>
</organism>
<evidence type="ECO:0000256" key="1">
    <source>
        <dbReference type="SAM" id="MobiDB-lite"/>
    </source>
</evidence>
<gene>
    <name evidence="2" type="ORF">HYFRA_00000298</name>
</gene>
<feature type="region of interest" description="Disordered" evidence="1">
    <location>
        <begin position="295"/>
        <end position="320"/>
    </location>
</feature>
<feature type="compositionally biased region" description="Basic and acidic residues" evidence="1">
    <location>
        <begin position="298"/>
        <end position="308"/>
    </location>
</feature>
<proteinExistence type="predicted"/>
<dbReference type="EMBL" id="CAJVRL010000081">
    <property type="protein sequence ID" value="CAG8957955.1"/>
    <property type="molecule type" value="Genomic_DNA"/>
</dbReference>
<name>A0A9N9L0L5_9HELO</name>
<protein>
    <submittedName>
        <fullName evidence="2">Uncharacterized protein</fullName>
    </submittedName>
</protein>